<name>A0A511Z0D6_9CELL</name>
<proteinExistence type="predicted"/>
<comment type="caution">
    <text evidence="2">The sequence shown here is derived from an EMBL/GenBank/DDBJ whole genome shotgun (WGS) entry which is preliminary data.</text>
</comment>
<accession>A0A511Z0D6</accession>
<evidence type="ECO:0000256" key="1">
    <source>
        <dbReference type="SAM" id="MobiDB-lite"/>
    </source>
</evidence>
<dbReference type="AlphaFoldDB" id="A0A511Z0D6"/>
<reference evidence="2 3" key="1">
    <citation type="submission" date="2019-07" db="EMBL/GenBank/DDBJ databases">
        <title>Whole genome shotgun sequence of Actinotalea fermentans NBRC 105374.</title>
        <authorList>
            <person name="Hosoyama A."/>
            <person name="Uohara A."/>
            <person name="Ohji S."/>
            <person name="Ichikawa N."/>
        </authorList>
    </citation>
    <scope>NUCLEOTIDE SEQUENCE [LARGE SCALE GENOMIC DNA]</scope>
    <source>
        <strain evidence="2 3">NBRC 105374</strain>
    </source>
</reference>
<evidence type="ECO:0000313" key="3">
    <source>
        <dbReference type="Proteomes" id="UP000321484"/>
    </source>
</evidence>
<feature type="region of interest" description="Disordered" evidence="1">
    <location>
        <begin position="1"/>
        <end position="66"/>
    </location>
</feature>
<sequence>MPSDGVISGGGSTWMWPAGTAGGASRSRCGTVAVMLGTPPRLGRRPGGQMRTWDLPQHGLWTRPTP</sequence>
<organism evidence="2 3">
    <name type="scientific">Actinotalea fermentans</name>
    <dbReference type="NCBI Taxonomy" id="43671"/>
    <lineage>
        <taxon>Bacteria</taxon>
        <taxon>Bacillati</taxon>
        <taxon>Actinomycetota</taxon>
        <taxon>Actinomycetes</taxon>
        <taxon>Micrococcales</taxon>
        <taxon>Cellulomonadaceae</taxon>
        <taxon>Actinotalea</taxon>
    </lineage>
</organism>
<gene>
    <name evidence="2" type="ORF">AFE02nite_26390</name>
</gene>
<dbReference type="Proteomes" id="UP000321484">
    <property type="component" value="Unassembled WGS sequence"/>
</dbReference>
<protein>
    <submittedName>
        <fullName evidence="2">Uncharacterized protein</fullName>
    </submittedName>
</protein>
<keyword evidence="3" id="KW-1185">Reference proteome</keyword>
<dbReference type="EMBL" id="BJYK01000009">
    <property type="protein sequence ID" value="GEN80905.1"/>
    <property type="molecule type" value="Genomic_DNA"/>
</dbReference>
<evidence type="ECO:0000313" key="2">
    <source>
        <dbReference type="EMBL" id="GEN80905.1"/>
    </source>
</evidence>